<protein>
    <submittedName>
        <fullName evidence="2">Nuclear pore complex subunit</fullName>
    </submittedName>
</protein>
<sequence length="120" mass="13945">MNILLLEATQDTPEVMLNKRDGIFEISGRSILEDANAFYSSVMEWLNEYAKQPNPSTLFTFKLNYFNSATSKIIYNILDLLKDIPGAQVEWCYHEGDDDILDAGKEFEEELEMTFQYREV</sequence>
<proteinExistence type="predicted"/>
<keyword evidence="3" id="KW-1185">Reference proteome</keyword>
<feature type="domain" description="SiaC family regulatory phosphoprotein" evidence="1">
    <location>
        <begin position="6"/>
        <end position="118"/>
    </location>
</feature>
<organism evidence="2 3">
    <name type="scientific">Pseudochryseolinea flava</name>
    <dbReference type="NCBI Taxonomy" id="2059302"/>
    <lineage>
        <taxon>Bacteria</taxon>
        <taxon>Pseudomonadati</taxon>
        <taxon>Bacteroidota</taxon>
        <taxon>Cytophagia</taxon>
        <taxon>Cytophagales</taxon>
        <taxon>Fulvivirgaceae</taxon>
        <taxon>Pseudochryseolinea</taxon>
    </lineage>
</organism>
<dbReference type="EMBL" id="QMFY01000025">
    <property type="protein sequence ID" value="RAV97901.1"/>
    <property type="molecule type" value="Genomic_DNA"/>
</dbReference>
<name>A0A364XWW6_9BACT</name>
<accession>A0A364XWW6</accession>
<dbReference type="AlphaFoldDB" id="A0A364XWW6"/>
<dbReference type="Pfam" id="PF09345">
    <property type="entry name" value="SiaC"/>
    <property type="match status" value="1"/>
</dbReference>
<dbReference type="Proteomes" id="UP000251889">
    <property type="component" value="Unassembled WGS sequence"/>
</dbReference>
<evidence type="ECO:0000259" key="1">
    <source>
        <dbReference type="Pfam" id="PF09345"/>
    </source>
</evidence>
<gene>
    <name evidence="2" type="ORF">DQQ10_26295</name>
</gene>
<comment type="caution">
    <text evidence="2">The sequence shown here is derived from an EMBL/GenBank/DDBJ whole genome shotgun (WGS) entry which is preliminary data.</text>
</comment>
<dbReference type="RefSeq" id="WP_112749964.1">
    <property type="nucleotide sequence ID" value="NZ_QMFY01000025.1"/>
</dbReference>
<dbReference type="InterPro" id="IPR018530">
    <property type="entry name" value="SiaC"/>
</dbReference>
<evidence type="ECO:0000313" key="3">
    <source>
        <dbReference type="Proteomes" id="UP000251889"/>
    </source>
</evidence>
<reference evidence="2 3" key="1">
    <citation type="submission" date="2018-06" db="EMBL/GenBank/DDBJ databases">
        <title>Chryseolinea flavus sp. nov., a member of the phylum Bacteroidetes isolated from soil.</title>
        <authorList>
            <person name="Li Y."/>
            <person name="Wang J."/>
        </authorList>
    </citation>
    <scope>NUCLEOTIDE SEQUENCE [LARGE SCALE GENOMIC DNA]</scope>
    <source>
        <strain evidence="2 3">SDU1-6</strain>
    </source>
</reference>
<dbReference type="OrthoDB" id="5297629at2"/>
<evidence type="ECO:0000313" key="2">
    <source>
        <dbReference type="EMBL" id="RAV97901.1"/>
    </source>
</evidence>